<comment type="similarity">
    <text evidence="1">Belongs to the DNA polymerase type-A family.</text>
</comment>
<keyword evidence="6" id="KW-0227">DNA damage</keyword>
<evidence type="ECO:0000256" key="5">
    <source>
        <dbReference type="ARBA" id="ARBA00022705"/>
    </source>
</evidence>
<dbReference type="PANTHER" id="PTHR10133:SF27">
    <property type="entry name" value="DNA POLYMERASE NU"/>
    <property type="match status" value="1"/>
</dbReference>
<dbReference type="InterPro" id="IPR020045">
    <property type="entry name" value="DNA_polI_H3TH"/>
</dbReference>
<dbReference type="GO" id="GO:0006302">
    <property type="term" value="P:double-strand break repair"/>
    <property type="evidence" value="ECO:0007669"/>
    <property type="project" value="TreeGrafter"/>
</dbReference>
<evidence type="ECO:0000256" key="7">
    <source>
        <dbReference type="ARBA" id="ARBA00022932"/>
    </source>
</evidence>
<dbReference type="SUPFAM" id="SSF47807">
    <property type="entry name" value="5' to 3' exonuclease, C-terminal subdomain"/>
    <property type="match status" value="1"/>
</dbReference>
<dbReference type="Pfam" id="PF02739">
    <property type="entry name" value="5_3_exonuc_N"/>
    <property type="match status" value="1"/>
</dbReference>
<dbReference type="Proteomes" id="UP000176221">
    <property type="component" value="Unassembled WGS sequence"/>
</dbReference>
<dbReference type="PANTHER" id="PTHR10133">
    <property type="entry name" value="DNA POLYMERASE I"/>
    <property type="match status" value="1"/>
</dbReference>
<proteinExistence type="inferred from homology"/>
<evidence type="ECO:0000256" key="3">
    <source>
        <dbReference type="ARBA" id="ARBA00022679"/>
    </source>
</evidence>
<dbReference type="InterPro" id="IPR029060">
    <property type="entry name" value="PIN-like_dom_sf"/>
</dbReference>
<dbReference type="CDD" id="cd09898">
    <property type="entry name" value="H3TH_53EXO"/>
    <property type="match status" value="1"/>
</dbReference>
<keyword evidence="4" id="KW-0548">Nucleotidyltransferase</keyword>
<reference evidence="13 14" key="1">
    <citation type="journal article" date="2016" name="Nat. Commun.">
        <title>Thousands of microbial genomes shed light on interconnected biogeochemical processes in an aquifer system.</title>
        <authorList>
            <person name="Anantharaman K."/>
            <person name="Brown C.T."/>
            <person name="Hug L.A."/>
            <person name="Sharon I."/>
            <person name="Castelle C.J."/>
            <person name="Probst A.J."/>
            <person name="Thomas B.C."/>
            <person name="Singh A."/>
            <person name="Wilkins M.J."/>
            <person name="Karaoz U."/>
            <person name="Brodie E.L."/>
            <person name="Williams K.H."/>
            <person name="Hubbard S.S."/>
            <person name="Banfield J.F."/>
        </authorList>
    </citation>
    <scope>NUCLEOTIDE SEQUENCE [LARGE SCALE GENOMIC DNA]</scope>
</reference>
<comment type="caution">
    <text evidence="13">The sequence shown here is derived from an EMBL/GenBank/DDBJ whole genome shotgun (WGS) entry which is preliminary data.</text>
</comment>
<dbReference type="SUPFAM" id="SSF56672">
    <property type="entry name" value="DNA/RNA polymerases"/>
    <property type="match status" value="1"/>
</dbReference>
<dbReference type="FunFam" id="1.10.150.20:FF:000003">
    <property type="entry name" value="DNA polymerase I"/>
    <property type="match status" value="1"/>
</dbReference>
<organism evidence="13 14">
    <name type="scientific">Candidatus Taylorbacteria bacterium RIFCSPLOWO2_01_FULL_45_15b</name>
    <dbReference type="NCBI Taxonomy" id="1802319"/>
    <lineage>
        <taxon>Bacteria</taxon>
        <taxon>Candidatus Tayloriibacteriota</taxon>
    </lineage>
</organism>
<dbReference type="InterPro" id="IPR043502">
    <property type="entry name" value="DNA/RNA_pol_sf"/>
</dbReference>
<dbReference type="InterPro" id="IPR008918">
    <property type="entry name" value="HhH2"/>
</dbReference>
<dbReference type="SUPFAM" id="SSF88723">
    <property type="entry name" value="PIN domain-like"/>
    <property type="match status" value="1"/>
</dbReference>
<sequence>MTNSLATMKSAKKKIVLFDSHAILHRAYHALPDFSSSKGEPTGALYGLATMLIKIIGELKPDYLAACYDMADKTFRHEAYEGYKAGRSKTEDDLVAQIVRSYDVYTAFNIPIYEKSGFEADDILGTIVEKLKNDKNIEIVIASGDMDTLQLVDGTRVRVYTLKKGIKDTIIYDEESVRERFGFDQKLLPDYKGLRGDPSDNIIGVPGIGEKTATELIQKFGSIDDIYKKLKKNPSQFEKEGIKPRIVELLKTNEEEARFSRLLGEIRRDASIDFSIPATPWKDGLDAKKIEDLFRDLEFRTLAARTKEAFGMKDPTTGNLPFAATKVVSEEIDPKLLHETKVAVWLLNSNLTNTELEDILNYGKTEKFEVAREKILLDIEEKNLSNVYKEIELPLIPIVERMDARGVKIDIEYLKKLGAEYHASLSKLEKEIYNHAGEEFNINSPKQLGVILFDKMSLTAKNLKKTEGGARSTRESELLKMKDAHPIINTILDYRELQKLLSTYIDNIPGMVDGDSRLHSSFIQTGSTTGRMASQNPNLQNIPVQGDLGRRIRNAFVADKAHVLMAFDYSQIELRIAAILSGDEKLIDIFKKGEDVHTAVAAEVFKVSLKDVTKDMRRKAKVINFGILYGMGVNALKDNLKSDRKEAQEFYDKYFETFTTLAKFLEELKKETARRGYTETIFGRRRYFEGINSKIPYIRAAAERMALNAPIQGTQADITKKAMIAVDEYLKKAGLIEKAHLILQVHDELIYEVEEKIAKQIAEPIKKVMESVLPANQTKGVPIVANASVGPNWGELK</sequence>
<feature type="domain" description="DNA-directed DNA polymerase family A palm" evidence="12">
    <location>
        <begin position="549"/>
        <end position="757"/>
    </location>
</feature>
<dbReference type="InterPro" id="IPR036279">
    <property type="entry name" value="5-3_exonuclease_C_sf"/>
</dbReference>
<dbReference type="CDD" id="cd09859">
    <property type="entry name" value="PIN_53EXO"/>
    <property type="match status" value="1"/>
</dbReference>
<dbReference type="EC" id="2.7.7.7" evidence="2"/>
<feature type="domain" description="5'-3' exonuclease" evidence="11">
    <location>
        <begin position="13"/>
        <end position="282"/>
    </location>
</feature>
<keyword evidence="7" id="KW-0239">DNA-directed DNA polymerase</keyword>
<dbReference type="CDD" id="cd08637">
    <property type="entry name" value="DNA_pol_A_pol_I_C"/>
    <property type="match status" value="1"/>
</dbReference>
<dbReference type="PROSITE" id="PS00447">
    <property type="entry name" value="DNA_POLYMERASE_A"/>
    <property type="match status" value="1"/>
</dbReference>
<dbReference type="STRING" id="1802319.A2928_04095"/>
<dbReference type="FunFam" id="1.10.150.20:FF:000002">
    <property type="entry name" value="DNA polymerase I"/>
    <property type="match status" value="1"/>
</dbReference>
<dbReference type="SMART" id="SM00482">
    <property type="entry name" value="POLAc"/>
    <property type="match status" value="1"/>
</dbReference>
<dbReference type="SMART" id="SM00279">
    <property type="entry name" value="HhH2"/>
    <property type="match status" value="1"/>
</dbReference>
<dbReference type="Gene3D" id="1.10.150.20">
    <property type="entry name" value="5' to 3' exonuclease, C-terminal subdomain"/>
    <property type="match status" value="2"/>
</dbReference>
<keyword evidence="9" id="KW-0234">DNA repair</keyword>
<dbReference type="InterPro" id="IPR001098">
    <property type="entry name" value="DNA-dir_DNA_pol_A_palm_dom"/>
</dbReference>
<dbReference type="Gene3D" id="3.30.70.370">
    <property type="match status" value="1"/>
</dbReference>
<dbReference type="GO" id="GO:0003887">
    <property type="term" value="F:DNA-directed DNA polymerase activity"/>
    <property type="evidence" value="ECO:0007669"/>
    <property type="project" value="UniProtKB-KW"/>
</dbReference>
<dbReference type="GO" id="GO:0003677">
    <property type="term" value="F:DNA binding"/>
    <property type="evidence" value="ECO:0007669"/>
    <property type="project" value="UniProtKB-KW"/>
</dbReference>
<evidence type="ECO:0000256" key="2">
    <source>
        <dbReference type="ARBA" id="ARBA00012417"/>
    </source>
</evidence>
<evidence type="ECO:0000256" key="1">
    <source>
        <dbReference type="ARBA" id="ARBA00007705"/>
    </source>
</evidence>
<evidence type="ECO:0000256" key="8">
    <source>
        <dbReference type="ARBA" id="ARBA00023125"/>
    </source>
</evidence>
<evidence type="ECO:0000256" key="4">
    <source>
        <dbReference type="ARBA" id="ARBA00022695"/>
    </source>
</evidence>
<dbReference type="SMART" id="SM00475">
    <property type="entry name" value="53EXOc"/>
    <property type="match status" value="1"/>
</dbReference>
<dbReference type="GO" id="GO:0008409">
    <property type="term" value="F:5'-3' exonuclease activity"/>
    <property type="evidence" value="ECO:0007669"/>
    <property type="project" value="InterPro"/>
</dbReference>
<dbReference type="AlphaFoldDB" id="A0A1G2NF36"/>
<protein>
    <recommendedName>
        <fullName evidence="2">DNA-directed DNA polymerase</fullName>
        <ecNumber evidence="2">2.7.7.7</ecNumber>
    </recommendedName>
</protein>
<dbReference type="Pfam" id="PF00476">
    <property type="entry name" value="DNA_pol_A"/>
    <property type="match status" value="1"/>
</dbReference>
<evidence type="ECO:0000256" key="10">
    <source>
        <dbReference type="ARBA" id="ARBA00049244"/>
    </source>
</evidence>
<dbReference type="InterPro" id="IPR019760">
    <property type="entry name" value="DNA-dir_DNA_pol_A_CS"/>
</dbReference>
<dbReference type="InterPro" id="IPR002421">
    <property type="entry name" value="5-3_exonuclease"/>
</dbReference>
<evidence type="ECO:0000259" key="11">
    <source>
        <dbReference type="SMART" id="SM00475"/>
    </source>
</evidence>
<name>A0A1G2NF36_9BACT</name>
<evidence type="ECO:0000256" key="6">
    <source>
        <dbReference type="ARBA" id="ARBA00022763"/>
    </source>
</evidence>
<gene>
    <name evidence="13" type="ORF">A2928_04095</name>
</gene>
<keyword evidence="8" id="KW-0238">DNA-binding</keyword>
<dbReference type="Pfam" id="PF01367">
    <property type="entry name" value="5_3_exonuc"/>
    <property type="match status" value="1"/>
</dbReference>
<dbReference type="Gene3D" id="1.20.1060.10">
    <property type="entry name" value="Taq DNA Polymerase, Chain T, domain 4"/>
    <property type="match status" value="1"/>
</dbReference>
<dbReference type="InterPro" id="IPR020046">
    <property type="entry name" value="5-3_exonucl_a-hlix_arch_N"/>
</dbReference>
<keyword evidence="3" id="KW-0808">Transferase</keyword>
<keyword evidence="5" id="KW-0235">DNA replication</keyword>
<evidence type="ECO:0000256" key="9">
    <source>
        <dbReference type="ARBA" id="ARBA00023204"/>
    </source>
</evidence>
<accession>A0A1G2NF36</accession>
<dbReference type="PRINTS" id="PR00868">
    <property type="entry name" value="DNAPOLI"/>
</dbReference>
<dbReference type="FunFam" id="1.20.1060.10:FF:000001">
    <property type="entry name" value="DNA polymerase I"/>
    <property type="match status" value="1"/>
</dbReference>
<evidence type="ECO:0000313" key="13">
    <source>
        <dbReference type="EMBL" id="OHA34011.1"/>
    </source>
</evidence>
<dbReference type="Gene3D" id="3.40.50.1010">
    <property type="entry name" value="5'-nuclease"/>
    <property type="match status" value="1"/>
</dbReference>
<comment type="catalytic activity">
    <reaction evidence="10">
        <text>DNA(n) + a 2'-deoxyribonucleoside 5'-triphosphate = DNA(n+1) + diphosphate</text>
        <dbReference type="Rhea" id="RHEA:22508"/>
        <dbReference type="Rhea" id="RHEA-COMP:17339"/>
        <dbReference type="Rhea" id="RHEA-COMP:17340"/>
        <dbReference type="ChEBI" id="CHEBI:33019"/>
        <dbReference type="ChEBI" id="CHEBI:61560"/>
        <dbReference type="ChEBI" id="CHEBI:173112"/>
        <dbReference type="EC" id="2.7.7.7"/>
    </reaction>
</comment>
<dbReference type="EMBL" id="MHRX01000019">
    <property type="protein sequence ID" value="OHA34011.1"/>
    <property type="molecule type" value="Genomic_DNA"/>
</dbReference>
<evidence type="ECO:0000313" key="14">
    <source>
        <dbReference type="Proteomes" id="UP000176221"/>
    </source>
</evidence>
<dbReference type="GO" id="GO:0006261">
    <property type="term" value="P:DNA-templated DNA replication"/>
    <property type="evidence" value="ECO:0007669"/>
    <property type="project" value="InterPro"/>
</dbReference>
<evidence type="ECO:0000259" key="12">
    <source>
        <dbReference type="SMART" id="SM00482"/>
    </source>
</evidence>
<dbReference type="InterPro" id="IPR002298">
    <property type="entry name" value="DNA_polymerase_A"/>
</dbReference>